<dbReference type="EMBL" id="KE161207">
    <property type="protein sequence ID" value="EPQ02406.1"/>
    <property type="molecule type" value="Genomic_DNA"/>
</dbReference>
<dbReference type="Proteomes" id="UP000052978">
    <property type="component" value="Unassembled WGS sequence"/>
</dbReference>
<evidence type="ECO:0000256" key="1">
    <source>
        <dbReference type="SAM" id="MobiDB-lite"/>
    </source>
</evidence>
<feature type="compositionally biased region" description="Polar residues" evidence="1">
    <location>
        <begin position="38"/>
        <end position="52"/>
    </location>
</feature>
<dbReference type="AlphaFoldDB" id="S7MF83"/>
<name>S7MF83_MYOBR</name>
<organism evidence="2 3">
    <name type="scientific">Myotis brandtii</name>
    <name type="common">Brandt's bat</name>
    <dbReference type="NCBI Taxonomy" id="109478"/>
    <lineage>
        <taxon>Eukaryota</taxon>
        <taxon>Metazoa</taxon>
        <taxon>Chordata</taxon>
        <taxon>Craniata</taxon>
        <taxon>Vertebrata</taxon>
        <taxon>Euteleostomi</taxon>
        <taxon>Mammalia</taxon>
        <taxon>Eutheria</taxon>
        <taxon>Laurasiatheria</taxon>
        <taxon>Chiroptera</taxon>
        <taxon>Yangochiroptera</taxon>
        <taxon>Vespertilionidae</taxon>
        <taxon>Myotis</taxon>
    </lineage>
</organism>
<protein>
    <submittedName>
        <fullName evidence="2">Uncharacterized protein</fullName>
    </submittedName>
</protein>
<sequence>MANERGHMRDMPVCEQSLMETSATEAVYFSSLKKPRTSLHNTDTGGRRNPSSGAWPPSRLPLPRDHYELLPHKAADSDAPVHPDYTAGTTAIASTVRCLLPPKF</sequence>
<evidence type="ECO:0000313" key="2">
    <source>
        <dbReference type="EMBL" id="EPQ02406.1"/>
    </source>
</evidence>
<evidence type="ECO:0000313" key="3">
    <source>
        <dbReference type="Proteomes" id="UP000052978"/>
    </source>
</evidence>
<feature type="region of interest" description="Disordered" evidence="1">
    <location>
        <begin position="34"/>
        <end position="64"/>
    </location>
</feature>
<proteinExistence type="predicted"/>
<gene>
    <name evidence="2" type="ORF">D623_10035110</name>
</gene>
<reference evidence="2 3" key="1">
    <citation type="journal article" date="2013" name="Nat. Commun.">
        <title>Genome analysis reveals insights into physiology and longevity of the Brandt's bat Myotis brandtii.</title>
        <authorList>
            <person name="Seim I."/>
            <person name="Fang X."/>
            <person name="Xiong Z."/>
            <person name="Lobanov A.V."/>
            <person name="Huang Z."/>
            <person name="Ma S."/>
            <person name="Feng Y."/>
            <person name="Turanov A.A."/>
            <person name="Zhu Y."/>
            <person name="Lenz T.L."/>
            <person name="Gerashchenko M.V."/>
            <person name="Fan D."/>
            <person name="Hee Yim S."/>
            <person name="Yao X."/>
            <person name="Jordan D."/>
            <person name="Xiong Y."/>
            <person name="Ma Y."/>
            <person name="Lyapunov A.N."/>
            <person name="Chen G."/>
            <person name="Kulakova O.I."/>
            <person name="Sun Y."/>
            <person name="Lee S.G."/>
            <person name="Bronson R.T."/>
            <person name="Moskalev A.A."/>
            <person name="Sunyaev S.R."/>
            <person name="Zhang G."/>
            <person name="Krogh A."/>
            <person name="Wang J."/>
            <person name="Gladyshev V.N."/>
        </authorList>
    </citation>
    <scope>NUCLEOTIDE SEQUENCE [LARGE SCALE GENOMIC DNA]</scope>
</reference>
<keyword evidence="3" id="KW-1185">Reference proteome</keyword>
<accession>S7MF83</accession>